<feature type="coiled-coil region" evidence="1">
    <location>
        <begin position="79"/>
        <end position="118"/>
    </location>
</feature>
<accession>A0ABV7K766</accession>
<proteinExistence type="predicted"/>
<evidence type="ECO:0000313" key="2">
    <source>
        <dbReference type="EMBL" id="MFC3204806.1"/>
    </source>
</evidence>
<name>A0ABV7K766_9HYPH</name>
<sequence length="176" mass="18920">MNEQSSPADAAWAFLNDFYGREGVSQACLVLQDEAGVDVVEMLMLIYADTALGKSLSGSELSTLRAAMSSWRQDVVLPLRALRRTLKTARKDVADNAKEQLRTQIKKAELMAERLQVDFAEKWLEHATGGGPALVATLSGLIPERSHDSAVEKALAHIIAVAQASRAAPAQPPAAP</sequence>
<dbReference type="Proteomes" id="UP001595583">
    <property type="component" value="Unassembled WGS sequence"/>
</dbReference>
<gene>
    <name evidence="2" type="ORF">ACFOHJ_01125</name>
</gene>
<dbReference type="NCBIfam" id="TIGR02444">
    <property type="entry name" value="TIGR02444 family protein"/>
    <property type="match status" value="1"/>
</dbReference>
<protein>
    <submittedName>
        <fullName evidence="2">TIGR02444 family protein</fullName>
    </submittedName>
</protein>
<keyword evidence="3" id="KW-1185">Reference proteome</keyword>
<dbReference type="RefSeq" id="WP_378217628.1">
    <property type="nucleotide sequence ID" value="NZ_JBHRTK010000001.1"/>
</dbReference>
<dbReference type="Pfam" id="PF09523">
    <property type="entry name" value="DUF2390"/>
    <property type="match status" value="1"/>
</dbReference>
<evidence type="ECO:0000313" key="3">
    <source>
        <dbReference type="Proteomes" id="UP001595583"/>
    </source>
</evidence>
<reference evidence="3" key="1">
    <citation type="journal article" date="2019" name="Int. J. Syst. Evol. Microbiol.">
        <title>The Global Catalogue of Microorganisms (GCM) 10K type strain sequencing project: providing services to taxonomists for standard genome sequencing and annotation.</title>
        <authorList>
            <consortium name="The Broad Institute Genomics Platform"/>
            <consortium name="The Broad Institute Genome Sequencing Center for Infectious Disease"/>
            <person name="Wu L."/>
            <person name="Ma J."/>
        </authorList>
    </citation>
    <scope>NUCLEOTIDE SEQUENCE [LARGE SCALE GENOMIC DNA]</scope>
    <source>
        <strain evidence="3">KCTC 52165</strain>
    </source>
</reference>
<dbReference type="EMBL" id="JBHRTK010000001">
    <property type="protein sequence ID" value="MFC3204806.1"/>
    <property type="molecule type" value="Genomic_DNA"/>
</dbReference>
<evidence type="ECO:0000256" key="1">
    <source>
        <dbReference type="SAM" id="Coils"/>
    </source>
</evidence>
<comment type="caution">
    <text evidence="2">The sequence shown here is derived from an EMBL/GenBank/DDBJ whole genome shotgun (WGS) entry which is preliminary data.</text>
</comment>
<keyword evidence="1" id="KW-0175">Coiled coil</keyword>
<organism evidence="2 3">
    <name type="scientific">Aquamicrobium soli</name>
    <dbReference type="NCBI Taxonomy" id="1811518"/>
    <lineage>
        <taxon>Bacteria</taxon>
        <taxon>Pseudomonadati</taxon>
        <taxon>Pseudomonadota</taxon>
        <taxon>Alphaproteobacteria</taxon>
        <taxon>Hyphomicrobiales</taxon>
        <taxon>Phyllobacteriaceae</taxon>
        <taxon>Aquamicrobium</taxon>
    </lineage>
</organism>
<dbReference type="InterPro" id="IPR012659">
    <property type="entry name" value="CHP02444"/>
</dbReference>